<dbReference type="EMBL" id="JBDFQZ010000005">
    <property type="protein sequence ID" value="KAK9725930.1"/>
    <property type="molecule type" value="Genomic_DNA"/>
</dbReference>
<dbReference type="PANTHER" id="PTHR19957">
    <property type="entry name" value="SYNTAXIN"/>
    <property type="match status" value="1"/>
</dbReference>
<dbReference type="PANTHER" id="PTHR19957:SF285">
    <property type="entry name" value="SYNTAXIN-51-RELATED"/>
    <property type="match status" value="1"/>
</dbReference>
<evidence type="ECO:0000256" key="1">
    <source>
        <dbReference type="ARBA" id="ARBA00009063"/>
    </source>
</evidence>
<evidence type="ECO:0000256" key="7">
    <source>
        <dbReference type="ARBA" id="ARBA00023054"/>
    </source>
</evidence>
<dbReference type="FunFam" id="1.20.5.110:FF:000030">
    <property type="entry name" value="syntaxin-51 isoform X2"/>
    <property type="match status" value="1"/>
</dbReference>
<evidence type="ECO:0000256" key="12">
    <source>
        <dbReference type="SAM" id="Phobius"/>
    </source>
</evidence>
<keyword evidence="6" id="KW-0333">Golgi apparatus</keyword>
<dbReference type="GO" id="GO:0000149">
    <property type="term" value="F:SNARE binding"/>
    <property type="evidence" value="ECO:0007669"/>
    <property type="project" value="TreeGrafter"/>
</dbReference>
<sequence length="231" mass="25862">MTSPAEKWMRDYNEASKLADDINSMVSEASTLPPTGPQTQRHFSATRRKISILNNKLDSLGKFLAELPSMQTLTGKEMNRRNDLLANLNTKVNQMANTLNSYSTAYRDRLLGPDTKSDDVMKRASNMDNSGLVVFQRQVMKEQDDDLEKLEETVISTKHIALAVNEELNLHTRLLGGLDDHLEATSSRLQRIQRKLGILNKNTKGGCCCSILVVVLIVILVLVAFALIKYL</sequence>
<evidence type="ECO:0000313" key="14">
    <source>
        <dbReference type="EMBL" id="KAK9725930.1"/>
    </source>
</evidence>
<gene>
    <name evidence="14" type="ORF">RND81_05G178200</name>
</gene>
<evidence type="ECO:0000256" key="10">
    <source>
        <dbReference type="ARBA" id="ARBA00054128"/>
    </source>
</evidence>
<keyword evidence="3 12" id="KW-0812">Transmembrane</keyword>
<feature type="domain" description="T-SNARE coiled-coil homology" evidence="13">
    <location>
        <begin position="137"/>
        <end position="199"/>
    </location>
</feature>
<evidence type="ECO:0000256" key="8">
    <source>
        <dbReference type="ARBA" id="ARBA00023136"/>
    </source>
</evidence>
<evidence type="ECO:0000256" key="2">
    <source>
        <dbReference type="ARBA" id="ARBA00022448"/>
    </source>
</evidence>
<proteinExistence type="inferred from homology"/>
<keyword evidence="15" id="KW-1185">Reference proteome</keyword>
<dbReference type="InterPro" id="IPR045242">
    <property type="entry name" value="Syntaxin"/>
</dbReference>
<dbReference type="GO" id="GO:0010008">
    <property type="term" value="C:endosome membrane"/>
    <property type="evidence" value="ECO:0007669"/>
    <property type="project" value="UniProtKB-ARBA"/>
</dbReference>
<dbReference type="GO" id="GO:0006906">
    <property type="term" value="P:vesicle fusion"/>
    <property type="evidence" value="ECO:0007669"/>
    <property type="project" value="TreeGrafter"/>
</dbReference>
<feature type="transmembrane region" description="Helical" evidence="12">
    <location>
        <begin position="210"/>
        <end position="228"/>
    </location>
</feature>
<keyword evidence="7" id="KW-0175">Coiled coil</keyword>
<dbReference type="GO" id="GO:0006886">
    <property type="term" value="P:intracellular protein transport"/>
    <property type="evidence" value="ECO:0007669"/>
    <property type="project" value="TreeGrafter"/>
</dbReference>
<name>A0AAW1KXX8_SAPOF</name>
<dbReference type="CDD" id="cd15841">
    <property type="entry name" value="SNARE_Qc"/>
    <property type="match status" value="1"/>
</dbReference>
<keyword evidence="8 12" id="KW-0472">Membrane</keyword>
<keyword evidence="5 12" id="KW-1133">Transmembrane helix</keyword>
<dbReference type="GO" id="GO:0005484">
    <property type="term" value="F:SNAP receptor activity"/>
    <property type="evidence" value="ECO:0007669"/>
    <property type="project" value="TreeGrafter"/>
</dbReference>
<accession>A0AAW1KXX8</accession>
<organism evidence="14 15">
    <name type="scientific">Saponaria officinalis</name>
    <name type="common">Common soapwort</name>
    <name type="synonym">Lychnis saponaria</name>
    <dbReference type="NCBI Taxonomy" id="3572"/>
    <lineage>
        <taxon>Eukaryota</taxon>
        <taxon>Viridiplantae</taxon>
        <taxon>Streptophyta</taxon>
        <taxon>Embryophyta</taxon>
        <taxon>Tracheophyta</taxon>
        <taxon>Spermatophyta</taxon>
        <taxon>Magnoliopsida</taxon>
        <taxon>eudicotyledons</taxon>
        <taxon>Gunneridae</taxon>
        <taxon>Pentapetalae</taxon>
        <taxon>Caryophyllales</taxon>
        <taxon>Caryophyllaceae</taxon>
        <taxon>Caryophylleae</taxon>
        <taxon>Saponaria</taxon>
    </lineage>
</organism>
<comment type="similarity">
    <text evidence="1">Belongs to the syntaxin family.</text>
</comment>
<evidence type="ECO:0000259" key="13">
    <source>
        <dbReference type="PROSITE" id="PS50192"/>
    </source>
</evidence>
<comment type="caution">
    <text evidence="14">The sequence shown here is derived from an EMBL/GenBank/DDBJ whole genome shotgun (WGS) entry which is preliminary data.</text>
</comment>
<dbReference type="PROSITE" id="PS50192">
    <property type="entry name" value="T_SNARE"/>
    <property type="match status" value="1"/>
</dbReference>
<evidence type="ECO:0000256" key="6">
    <source>
        <dbReference type="ARBA" id="ARBA00023034"/>
    </source>
</evidence>
<evidence type="ECO:0000256" key="9">
    <source>
        <dbReference type="ARBA" id="ARBA00037801"/>
    </source>
</evidence>
<dbReference type="Gene3D" id="1.20.5.110">
    <property type="match status" value="1"/>
</dbReference>
<dbReference type="GO" id="GO:0005794">
    <property type="term" value="C:Golgi apparatus"/>
    <property type="evidence" value="ECO:0007669"/>
    <property type="project" value="UniProtKB-SubCell"/>
</dbReference>
<evidence type="ECO:0000256" key="11">
    <source>
        <dbReference type="ARBA" id="ARBA00060376"/>
    </source>
</evidence>
<evidence type="ECO:0000256" key="3">
    <source>
        <dbReference type="ARBA" id="ARBA00022692"/>
    </source>
</evidence>
<dbReference type="SUPFAM" id="SSF58038">
    <property type="entry name" value="SNARE fusion complex"/>
    <property type="match status" value="1"/>
</dbReference>
<protein>
    <recommendedName>
        <fullName evidence="13">t-SNARE coiled-coil homology domain-containing protein</fullName>
    </recommendedName>
</protein>
<keyword evidence="2" id="KW-0813">Transport</keyword>
<dbReference type="AlphaFoldDB" id="A0AAW1KXX8"/>
<evidence type="ECO:0000313" key="15">
    <source>
        <dbReference type="Proteomes" id="UP001443914"/>
    </source>
</evidence>
<dbReference type="Proteomes" id="UP001443914">
    <property type="component" value="Unassembled WGS sequence"/>
</dbReference>
<reference evidence="14" key="1">
    <citation type="submission" date="2024-03" db="EMBL/GenBank/DDBJ databases">
        <title>WGS assembly of Saponaria officinalis var. Norfolk2.</title>
        <authorList>
            <person name="Jenkins J."/>
            <person name="Shu S."/>
            <person name="Grimwood J."/>
            <person name="Barry K."/>
            <person name="Goodstein D."/>
            <person name="Schmutz J."/>
            <person name="Leebens-Mack J."/>
            <person name="Osbourn A."/>
        </authorList>
    </citation>
    <scope>NUCLEOTIDE SEQUENCE [LARGE SCALE GENOMIC DNA]</scope>
    <source>
        <strain evidence="14">JIC</strain>
    </source>
</reference>
<dbReference type="GO" id="GO:0048278">
    <property type="term" value="P:vesicle docking"/>
    <property type="evidence" value="ECO:0007669"/>
    <property type="project" value="TreeGrafter"/>
</dbReference>
<dbReference type="GO" id="GO:0031201">
    <property type="term" value="C:SNARE complex"/>
    <property type="evidence" value="ECO:0007669"/>
    <property type="project" value="TreeGrafter"/>
</dbReference>
<comment type="function">
    <text evidence="10">Vesicle trafficking protein that functions in the secretory pathway.</text>
</comment>
<evidence type="ECO:0000256" key="4">
    <source>
        <dbReference type="ARBA" id="ARBA00022927"/>
    </source>
</evidence>
<dbReference type="InterPro" id="IPR000727">
    <property type="entry name" value="T_SNARE_dom"/>
</dbReference>
<keyword evidence="4" id="KW-0653">Protein transport</keyword>
<comment type="subcellular location">
    <subcellularLocation>
        <location evidence="9">Golgi apparatus</location>
        <location evidence="9">trans-Golgi network membrane</location>
        <topology evidence="9">Single-pass type IV membrane protein</topology>
    </subcellularLocation>
    <subcellularLocation>
        <location evidence="11">Prevacuolar compartment membrane</location>
        <topology evidence="11">Single-pass type IV membrane protein</topology>
    </subcellularLocation>
</comment>
<evidence type="ECO:0000256" key="5">
    <source>
        <dbReference type="ARBA" id="ARBA00022989"/>
    </source>
</evidence>